<evidence type="ECO:0000313" key="2">
    <source>
        <dbReference type="EMBL" id="KAF0698273.1"/>
    </source>
</evidence>
<dbReference type="AlphaFoldDB" id="A0A485KT92"/>
<proteinExistence type="predicted"/>
<keyword evidence="1" id="KW-1133">Transmembrane helix</keyword>
<keyword evidence="4" id="KW-1185">Reference proteome</keyword>
<feature type="transmembrane region" description="Helical" evidence="1">
    <location>
        <begin position="115"/>
        <end position="136"/>
    </location>
</feature>
<evidence type="ECO:0000313" key="4">
    <source>
        <dbReference type="Proteomes" id="UP000332933"/>
    </source>
</evidence>
<keyword evidence="1" id="KW-0472">Membrane</keyword>
<dbReference type="Proteomes" id="UP000332933">
    <property type="component" value="Unassembled WGS sequence"/>
</dbReference>
<evidence type="ECO:0000313" key="3">
    <source>
        <dbReference type="EMBL" id="VFT87971.1"/>
    </source>
</evidence>
<gene>
    <name evidence="3" type="primary">Aste57867_11104</name>
    <name evidence="2" type="ORF">As57867_011062</name>
    <name evidence="3" type="ORF">ASTE57867_11104</name>
</gene>
<feature type="transmembrane region" description="Helical" evidence="1">
    <location>
        <begin position="290"/>
        <end position="315"/>
    </location>
</feature>
<protein>
    <submittedName>
        <fullName evidence="3">Aste57867_11104 protein</fullName>
    </submittedName>
</protein>
<reference evidence="3 4" key="1">
    <citation type="submission" date="2019-03" db="EMBL/GenBank/DDBJ databases">
        <authorList>
            <person name="Gaulin E."/>
            <person name="Dumas B."/>
        </authorList>
    </citation>
    <scope>NUCLEOTIDE SEQUENCE [LARGE SCALE GENOMIC DNA]</scope>
    <source>
        <strain evidence="3">CBS 568.67</strain>
    </source>
</reference>
<sequence length="324" mass="36392">MSRLQPPPSALPRATGEAQPLIPDVPRLQEGDAHPQQHLQQDHAHDDVGTWILEQWYTTLAFEAKAPIPLHVAAMAIGLVVCAVLDKMSYRDMPPSSTTLGSLAPLRAPSTAHVYTWYHVLAGVVLFDILFLMAWMRAMSSVPFMWQHLVHALKAALVVVSQGLFFSKVLEPTSPPFTWSFVCLPLAVWTALCALQRQWYVLLGLTVVGAALKADGELLWDWALVFAPIWLLLSLLVPLGWLLPHSRAGEDPSWTIFKKWFWLAQVFCEYLAAVPLVMKLNVGPTLDDWFPYRSMVAVWMLPVTCVAILTLFVVLDSSDDYRRR</sequence>
<feature type="transmembrane region" description="Helical" evidence="1">
    <location>
        <begin position="148"/>
        <end position="166"/>
    </location>
</feature>
<accession>A0A485KT92</accession>
<evidence type="ECO:0000256" key="1">
    <source>
        <dbReference type="SAM" id="Phobius"/>
    </source>
</evidence>
<organism evidence="3 4">
    <name type="scientific">Aphanomyces stellatus</name>
    <dbReference type="NCBI Taxonomy" id="120398"/>
    <lineage>
        <taxon>Eukaryota</taxon>
        <taxon>Sar</taxon>
        <taxon>Stramenopiles</taxon>
        <taxon>Oomycota</taxon>
        <taxon>Saprolegniomycetes</taxon>
        <taxon>Saprolegniales</taxon>
        <taxon>Verrucalvaceae</taxon>
        <taxon>Aphanomyces</taxon>
    </lineage>
</organism>
<feature type="transmembrane region" description="Helical" evidence="1">
    <location>
        <begin position="219"/>
        <end position="239"/>
    </location>
</feature>
<feature type="transmembrane region" description="Helical" evidence="1">
    <location>
        <begin position="178"/>
        <end position="199"/>
    </location>
</feature>
<feature type="transmembrane region" description="Helical" evidence="1">
    <location>
        <begin position="66"/>
        <end position="85"/>
    </location>
</feature>
<name>A0A485KT92_9STRA</name>
<reference evidence="2" key="2">
    <citation type="submission" date="2019-06" db="EMBL/GenBank/DDBJ databases">
        <title>Genomics analysis of Aphanomyces spp. identifies a new class of oomycete effector associated with host adaptation.</title>
        <authorList>
            <person name="Gaulin E."/>
        </authorList>
    </citation>
    <scope>NUCLEOTIDE SEQUENCE</scope>
    <source>
        <strain evidence="2">CBS 578.67</strain>
    </source>
</reference>
<dbReference type="EMBL" id="VJMH01005251">
    <property type="protein sequence ID" value="KAF0698273.1"/>
    <property type="molecule type" value="Genomic_DNA"/>
</dbReference>
<dbReference type="OrthoDB" id="79349at2759"/>
<dbReference type="EMBL" id="CAADRA010005272">
    <property type="protein sequence ID" value="VFT87971.1"/>
    <property type="molecule type" value="Genomic_DNA"/>
</dbReference>
<feature type="transmembrane region" description="Helical" evidence="1">
    <location>
        <begin position="260"/>
        <end position="278"/>
    </location>
</feature>
<keyword evidence="1" id="KW-0812">Transmembrane</keyword>